<accession>A0A0A8J757</accession>
<dbReference type="Pfam" id="PF00534">
    <property type="entry name" value="Glycos_transf_1"/>
    <property type="match status" value="1"/>
</dbReference>
<dbReference type="PANTHER" id="PTHR45947:SF3">
    <property type="entry name" value="SULFOQUINOVOSYL TRANSFERASE SQD2"/>
    <property type="match status" value="1"/>
</dbReference>
<evidence type="ECO:0000259" key="2">
    <source>
        <dbReference type="Pfam" id="PF13439"/>
    </source>
</evidence>
<proteinExistence type="predicted"/>
<dbReference type="PANTHER" id="PTHR45947">
    <property type="entry name" value="SULFOQUINOVOSYL TRANSFERASE SQD2"/>
    <property type="match status" value="1"/>
</dbReference>
<dbReference type="EMBL" id="AB812069">
    <property type="protein sequence ID" value="BAQ01862.1"/>
    <property type="molecule type" value="Genomic_DNA"/>
</dbReference>
<sequence length="372" mass="42575">MKKILLVNKYYHPDIGGVETVVQQHAQLLKDEYSVTVLCISKEFSWYTKNEFINGVKVIRCSSLGTYFSMPLSITFFLHYFINYLKSDVIINHVPFPLMDLAFFIIDRLVKRKNILFWHSDIVKQKALKKILRPFIINTINRSTQILTTSPNLKANSEDIGEYEKKTDVLPLFINSNVINGYIENLNAEKKYDFIFFGRLCYYKGVDVLLDAVKILKNKGAEPEIFMAGDGDLVTYIENEIIENKIKNITFIKRFLTEEEKYHYLSISKCFLFPSVAASEAFGITQLEAMSLGLPVINTNLNTGVPFVSLNGVTGITVTAGNPDDLANAMLSLLRDNEKYESFKTNCKVRVSELFEENVVKNKLFKVIEELN</sequence>
<dbReference type="GO" id="GO:0016757">
    <property type="term" value="F:glycosyltransferase activity"/>
    <property type="evidence" value="ECO:0007669"/>
    <property type="project" value="InterPro"/>
</dbReference>
<keyword evidence="3" id="KW-0808">Transferase</keyword>
<organism evidence="3">
    <name type="scientific">Escherichia coli</name>
    <dbReference type="NCBI Taxonomy" id="562"/>
    <lineage>
        <taxon>Bacteria</taxon>
        <taxon>Pseudomonadati</taxon>
        <taxon>Pseudomonadota</taxon>
        <taxon>Gammaproteobacteria</taxon>
        <taxon>Enterobacterales</taxon>
        <taxon>Enterobacteriaceae</taxon>
        <taxon>Escherichia</taxon>
    </lineage>
</organism>
<dbReference type="InterPro" id="IPR001296">
    <property type="entry name" value="Glyco_trans_1"/>
</dbReference>
<dbReference type="InterPro" id="IPR028098">
    <property type="entry name" value="Glyco_trans_4-like_N"/>
</dbReference>
<dbReference type="Pfam" id="PF13439">
    <property type="entry name" value="Glyco_transf_4"/>
    <property type="match status" value="1"/>
</dbReference>
<feature type="domain" description="Glycosyl transferase family 1" evidence="1">
    <location>
        <begin position="186"/>
        <end position="347"/>
    </location>
</feature>
<dbReference type="RefSeq" id="WP_032201071.1">
    <property type="nucleotide sequence ID" value="NZ_CP024269.1"/>
</dbReference>
<dbReference type="BioCyc" id="MetaCyc:MONOMER-21590"/>
<dbReference type="InterPro" id="IPR050194">
    <property type="entry name" value="Glycosyltransferase_grp1"/>
</dbReference>
<evidence type="ECO:0000313" key="3">
    <source>
        <dbReference type="EMBL" id="BAQ01862.1"/>
    </source>
</evidence>
<dbReference type="SUPFAM" id="SSF53756">
    <property type="entry name" value="UDP-Glycosyltransferase/glycogen phosphorylase"/>
    <property type="match status" value="1"/>
</dbReference>
<name>A0A0A8J757_ECOLX</name>
<reference evidence="3" key="1">
    <citation type="journal article" date="2014" name="DNA Res.">
        <title>A complete view of the genetic diversity of the Escherichia coli O-antigen biosynthesis gene cluster.</title>
        <authorList>
            <person name="Iguchi A."/>
            <person name="Iyoda S."/>
            <person name="Kikuchi T."/>
            <person name="Ogura Y."/>
            <person name="Katsura K."/>
            <person name="Ohnishi M."/>
            <person name="Hayashi T."/>
            <person name="Thomson N.R."/>
        </authorList>
    </citation>
    <scope>NUCLEOTIDE SEQUENCE</scope>
    <source>
        <strain evidence="3">1792-54</strain>
    </source>
</reference>
<dbReference type="Gene3D" id="3.40.50.2000">
    <property type="entry name" value="Glycogen Phosphorylase B"/>
    <property type="match status" value="2"/>
</dbReference>
<feature type="domain" description="Glycosyltransferase subfamily 4-like N-terminal" evidence="2">
    <location>
        <begin position="15"/>
        <end position="175"/>
    </location>
</feature>
<protein>
    <submittedName>
        <fullName evidence="3">Putative glycosyltransferase</fullName>
    </submittedName>
</protein>
<dbReference type="AlphaFoldDB" id="A0A0A8J757"/>
<evidence type="ECO:0000259" key="1">
    <source>
        <dbReference type="Pfam" id="PF00534"/>
    </source>
</evidence>